<dbReference type="InterPro" id="IPR053023">
    <property type="entry name" value="FLAP_modulator"/>
</dbReference>
<proteinExistence type="predicted"/>
<evidence type="ECO:0000256" key="1">
    <source>
        <dbReference type="SAM" id="SignalP"/>
    </source>
</evidence>
<organism evidence="2">
    <name type="scientific">Helicotheca tamesis</name>
    <dbReference type="NCBI Taxonomy" id="374047"/>
    <lineage>
        <taxon>Eukaryota</taxon>
        <taxon>Sar</taxon>
        <taxon>Stramenopiles</taxon>
        <taxon>Ochrophyta</taxon>
        <taxon>Bacillariophyta</taxon>
        <taxon>Mediophyceae</taxon>
        <taxon>Lithodesmiophycidae</taxon>
        <taxon>Lithodesmiales</taxon>
        <taxon>Lithodesmiaceae</taxon>
        <taxon>Helicotheca</taxon>
    </lineage>
</organism>
<reference evidence="2" key="1">
    <citation type="submission" date="2021-01" db="EMBL/GenBank/DDBJ databases">
        <authorList>
            <person name="Corre E."/>
            <person name="Pelletier E."/>
            <person name="Niang G."/>
            <person name="Scheremetjew M."/>
            <person name="Finn R."/>
            <person name="Kale V."/>
            <person name="Holt S."/>
            <person name="Cochrane G."/>
            <person name="Meng A."/>
            <person name="Brown T."/>
            <person name="Cohen L."/>
        </authorList>
    </citation>
    <scope>NUCLEOTIDE SEQUENCE</scope>
    <source>
        <strain evidence="2">CCMP826</strain>
    </source>
</reference>
<name>A0A7S2HHI5_9STRA</name>
<feature type="signal peptide" evidence="1">
    <location>
        <begin position="1"/>
        <end position="21"/>
    </location>
</feature>
<evidence type="ECO:0000313" key="2">
    <source>
        <dbReference type="EMBL" id="CAD9490831.1"/>
    </source>
</evidence>
<feature type="chain" id="PRO_5030899992" evidence="1">
    <location>
        <begin position="22"/>
        <end position="258"/>
    </location>
</feature>
<dbReference type="PANTHER" id="PTHR33975">
    <property type="entry name" value="MYELIN-ASSOCIATED OLIGODENDROCYTE BASIC PROTEIN"/>
    <property type="match status" value="1"/>
</dbReference>
<protein>
    <submittedName>
        <fullName evidence="2">Uncharacterized protein</fullName>
    </submittedName>
</protein>
<dbReference type="Pfam" id="PF07466">
    <property type="entry name" value="DUF1517"/>
    <property type="match status" value="1"/>
</dbReference>
<gene>
    <name evidence="2" type="ORF">HTAM1171_LOCUS5601</name>
</gene>
<dbReference type="PANTHER" id="PTHR33975:SF2">
    <property type="entry name" value="MYELIN-ASSOCIATED OLIGODENDROCYTE BASIC PROTEIN"/>
    <property type="match status" value="1"/>
</dbReference>
<accession>A0A7S2HHI5</accession>
<keyword evidence="1" id="KW-0732">Signal</keyword>
<dbReference type="InterPro" id="IPR010903">
    <property type="entry name" value="DUF1517"/>
</dbReference>
<dbReference type="AlphaFoldDB" id="A0A7S2HHI5"/>
<dbReference type="EMBL" id="HBGV01009062">
    <property type="protein sequence ID" value="CAD9490831.1"/>
    <property type="molecule type" value="Transcribed_RNA"/>
</dbReference>
<sequence length="258" mass="27224">MLTSCSSLVIAVAGCILSSSALVVNAFSSPAAFVVSNRVAFGRPALSTDGSSSSSSALHLFGKMFEEAGPLGKGITVGKIQVALFSTDRSSSSINGLLESKARASGNSNYELARLTNDVCLALLRKSDDWVSAHSESEWFSENDAGGAESLFNNWANKEAAKFEKEYIPKPGSDEEGNPATTVVVSIVVEILGDSTKFDGAGYSFTGTKEVLSSLAADCQVEDGDCLNAVEVFWTPSDPNEVLTNQDIIIDFPELITL</sequence>